<dbReference type="NCBIfam" id="TIGR00663">
    <property type="entry name" value="dnan"/>
    <property type="match status" value="1"/>
</dbReference>
<dbReference type="InterPro" id="IPR022637">
    <property type="entry name" value="DNA_polIII_beta_cen"/>
</dbReference>
<dbReference type="GO" id="GO:0005737">
    <property type="term" value="C:cytoplasm"/>
    <property type="evidence" value="ECO:0007669"/>
    <property type="project" value="UniProtKB-SubCell"/>
</dbReference>
<comment type="similarity">
    <text evidence="2 10">Belongs to the beta sliding clamp family.</text>
</comment>
<comment type="subunit">
    <text evidence="10">Forms a ring-shaped head-to-tail homodimer around DNA.</text>
</comment>
<dbReference type="GO" id="GO:0008408">
    <property type="term" value="F:3'-5' exonuclease activity"/>
    <property type="evidence" value="ECO:0007669"/>
    <property type="project" value="InterPro"/>
</dbReference>
<feature type="domain" description="DNA polymerase III beta sliding clamp C-terminal" evidence="13">
    <location>
        <begin position="244"/>
        <end position="363"/>
    </location>
</feature>
<evidence type="ECO:0000256" key="2">
    <source>
        <dbReference type="ARBA" id="ARBA00010752"/>
    </source>
</evidence>
<dbReference type="SUPFAM" id="SSF55979">
    <property type="entry name" value="DNA clamp"/>
    <property type="match status" value="3"/>
</dbReference>
<evidence type="ECO:0000259" key="12">
    <source>
        <dbReference type="Pfam" id="PF02767"/>
    </source>
</evidence>
<dbReference type="InterPro" id="IPR001001">
    <property type="entry name" value="DNA_polIII_beta"/>
</dbReference>
<evidence type="ECO:0000256" key="9">
    <source>
        <dbReference type="ARBA" id="ARBA00023125"/>
    </source>
</evidence>
<keyword evidence="7 10" id="KW-0235">DNA replication</keyword>
<dbReference type="InterPro" id="IPR022634">
    <property type="entry name" value="DNA_polIII_beta_N"/>
</dbReference>
<dbReference type="OrthoDB" id="8421503at2"/>
<dbReference type="Proteomes" id="UP000199287">
    <property type="component" value="Unassembled WGS sequence"/>
</dbReference>
<comment type="subcellular location">
    <subcellularLocation>
        <location evidence="1 10">Cytoplasm</location>
    </subcellularLocation>
</comment>
<organism evidence="14 15">
    <name type="scientific">Tindallia magadiensis</name>
    <dbReference type="NCBI Taxonomy" id="69895"/>
    <lineage>
        <taxon>Bacteria</taxon>
        <taxon>Bacillati</taxon>
        <taxon>Bacillota</taxon>
        <taxon>Clostridia</taxon>
        <taxon>Peptostreptococcales</taxon>
        <taxon>Tindalliaceae</taxon>
        <taxon>Tindallia</taxon>
    </lineage>
</organism>
<dbReference type="GO" id="GO:0009360">
    <property type="term" value="C:DNA polymerase III complex"/>
    <property type="evidence" value="ECO:0007669"/>
    <property type="project" value="InterPro"/>
</dbReference>
<keyword evidence="5 10" id="KW-0808">Transferase</keyword>
<dbReference type="RefSeq" id="WP_093373089.1">
    <property type="nucleotide sequence ID" value="NZ_FOQA01000008.1"/>
</dbReference>
<accession>A0A1I3G9D1</accession>
<protein>
    <recommendedName>
        <fullName evidence="3 10">Beta sliding clamp</fullName>
    </recommendedName>
</protein>
<gene>
    <name evidence="14" type="ORF">SAMN05192551_10858</name>
</gene>
<evidence type="ECO:0000259" key="11">
    <source>
        <dbReference type="Pfam" id="PF00712"/>
    </source>
</evidence>
<proteinExistence type="inferred from homology"/>
<dbReference type="Gene3D" id="3.10.150.10">
    <property type="entry name" value="DNA Polymerase III, subunit A, domain 2"/>
    <property type="match status" value="1"/>
</dbReference>
<dbReference type="InterPro" id="IPR046938">
    <property type="entry name" value="DNA_clamp_sf"/>
</dbReference>
<dbReference type="SMART" id="SM00480">
    <property type="entry name" value="POL3Bc"/>
    <property type="match status" value="1"/>
</dbReference>
<evidence type="ECO:0000313" key="15">
    <source>
        <dbReference type="Proteomes" id="UP000199287"/>
    </source>
</evidence>
<dbReference type="InterPro" id="IPR022635">
    <property type="entry name" value="DNA_polIII_beta_C"/>
</dbReference>
<reference evidence="15" key="1">
    <citation type="submission" date="2016-10" db="EMBL/GenBank/DDBJ databases">
        <authorList>
            <person name="Varghese N."/>
            <person name="Submissions S."/>
        </authorList>
    </citation>
    <scope>NUCLEOTIDE SEQUENCE [LARGE SCALE GENOMIC DNA]</scope>
    <source>
        <strain evidence="15">Z-7934</strain>
    </source>
</reference>
<keyword evidence="8 10" id="KW-0239">DNA-directed DNA polymerase</keyword>
<dbReference type="AlphaFoldDB" id="A0A1I3G9D1"/>
<dbReference type="PIRSF" id="PIRSF000804">
    <property type="entry name" value="DNA_pol_III_b"/>
    <property type="match status" value="1"/>
</dbReference>
<dbReference type="Gene3D" id="3.70.10.10">
    <property type="match status" value="1"/>
</dbReference>
<evidence type="ECO:0000259" key="13">
    <source>
        <dbReference type="Pfam" id="PF02768"/>
    </source>
</evidence>
<dbReference type="STRING" id="69895.SAMN05192551_10858"/>
<dbReference type="GO" id="GO:0003887">
    <property type="term" value="F:DNA-directed DNA polymerase activity"/>
    <property type="evidence" value="ECO:0007669"/>
    <property type="project" value="UniProtKB-UniRule"/>
</dbReference>
<evidence type="ECO:0000256" key="4">
    <source>
        <dbReference type="ARBA" id="ARBA00022490"/>
    </source>
</evidence>
<dbReference type="GO" id="GO:0003677">
    <property type="term" value="F:DNA binding"/>
    <property type="evidence" value="ECO:0007669"/>
    <property type="project" value="UniProtKB-UniRule"/>
</dbReference>
<feature type="domain" description="DNA polymerase III beta sliding clamp central" evidence="12">
    <location>
        <begin position="128"/>
        <end position="239"/>
    </location>
</feature>
<evidence type="ECO:0000256" key="1">
    <source>
        <dbReference type="ARBA" id="ARBA00004496"/>
    </source>
</evidence>
<feature type="domain" description="DNA polymerase III beta sliding clamp N-terminal" evidence="11">
    <location>
        <begin position="1"/>
        <end position="119"/>
    </location>
</feature>
<name>A0A1I3G9D1_9FIRM</name>
<evidence type="ECO:0000256" key="10">
    <source>
        <dbReference type="PIRNR" id="PIRNR000804"/>
    </source>
</evidence>
<sequence>MRFTIDQKELMKSLSTVQKGVSSKTTLPVLKGVFVEASENYLKLVTTDLEIGIEHFVSAEVEEDGIFVADAKLLSSFIRKLPSRPVTFEVDEQNQLTISCDHISFTLHLLEKEEFPELPIVMAENSFTIPQELFKSMVHQTVFCASQDETKPSLLGLRVELKDQNLRLIGVDGFRLAYRNSPVESDLEEGFTIPVKAMNELIQITGDTPSPMQIAFTDKQIVFSLDNTKMISRRIEKAFIEYENILPNEHETRVVLKKDTLQSAVDRASLLGSEGKSSLMKWNLENGELMMFSHTQTGQMKEKVTVEQEGDNMEIAFNARYLMDALRVIDEEEIAINLINNRSPALIKPVEGDHYLHLILPVRMAATEEE</sequence>
<keyword evidence="6 10" id="KW-0548">Nucleotidyltransferase</keyword>
<evidence type="ECO:0000256" key="6">
    <source>
        <dbReference type="ARBA" id="ARBA00022695"/>
    </source>
</evidence>
<evidence type="ECO:0000256" key="7">
    <source>
        <dbReference type="ARBA" id="ARBA00022705"/>
    </source>
</evidence>
<dbReference type="EMBL" id="FOQA01000008">
    <property type="protein sequence ID" value="SFI19791.1"/>
    <property type="molecule type" value="Genomic_DNA"/>
</dbReference>
<dbReference type="PANTHER" id="PTHR30478:SF0">
    <property type="entry name" value="BETA SLIDING CLAMP"/>
    <property type="match status" value="1"/>
</dbReference>
<evidence type="ECO:0000313" key="14">
    <source>
        <dbReference type="EMBL" id="SFI19791.1"/>
    </source>
</evidence>
<evidence type="ECO:0000256" key="8">
    <source>
        <dbReference type="ARBA" id="ARBA00022932"/>
    </source>
</evidence>
<keyword evidence="4 10" id="KW-0963">Cytoplasm</keyword>
<dbReference type="PANTHER" id="PTHR30478">
    <property type="entry name" value="DNA POLYMERASE III SUBUNIT BETA"/>
    <property type="match status" value="1"/>
</dbReference>
<dbReference type="Pfam" id="PF02767">
    <property type="entry name" value="DNA_pol3_beta_2"/>
    <property type="match status" value="1"/>
</dbReference>
<dbReference type="CDD" id="cd00140">
    <property type="entry name" value="beta_clamp"/>
    <property type="match status" value="1"/>
</dbReference>
<evidence type="ECO:0000256" key="5">
    <source>
        <dbReference type="ARBA" id="ARBA00022679"/>
    </source>
</evidence>
<keyword evidence="9" id="KW-0238">DNA-binding</keyword>
<dbReference type="GO" id="GO:0006271">
    <property type="term" value="P:DNA strand elongation involved in DNA replication"/>
    <property type="evidence" value="ECO:0007669"/>
    <property type="project" value="TreeGrafter"/>
</dbReference>
<keyword evidence="15" id="KW-1185">Reference proteome</keyword>
<evidence type="ECO:0000256" key="3">
    <source>
        <dbReference type="ARBA" id="ARBA00021035"/>
    </source>
</evidence>
<comment type="function">
    <text evidence="10">Confers DNA tethering and processivity to DNA polymerases and other proteins. Acts as a clamp, forming a ring around DNA (a reaction catalyzed by the clamp-loading complex) which diffuses in an ATP-independent manner freely and bidirectionally along dsDNA. Initially characterized for its ability to contact the catalytic subunit of DNA polymerase III (Pol III), a complex, multichain enzyme responsible for most of the replicative synthesis in bacteria; Pol III exhibits 3'-5' exonuclease proofreading activity. The beta chain is required for initiation of replication as well as for processivity of DNA replication.</text>
</comment>
<dbReference type="Pfam" id="PF00712">
    <property type="entry name" value="DNA_pol3_beta"/>
    <property type="match status" value="1"/>
</dbReference>
<dbReference type="Pfam" id="PF02768">
    <property type="entry name" value="DNA_pol3_beta_3"/>
    <property type="match status" value="1"/>
</dbReference>